<dbReference type="CDD" id="cd03360">
    <property type="entry name" value="LbH_AT_putative"/>
    <property type="match status" value="1"/>
</dbReference>
<feature type="site" description="Increases basicity of active site His" evidence="3">
    <location>
        <position position="146"/>
    </location>
</feature>
<feature type="domain" description="PglD N-terminal" evidence="5">
    <location>
        <begin position="7"/>
        <end position="92"/>
    </location>
</feature>
<dbReference type="Pfam" id="PF17836">
    <property type="entry name" value="PglD_N"/>
    <property type="match status" value="1"/>
</dbReference>
<sequence length="219" mass="21884">MSHSRRFIVVGAGGHGKVVADAIRASGDRVAGFVDIDPAKLGQVVEPGGAAVICSQGDFFDRVSADSLDELGDAVAFGVGNNRVRSELLARLPNELTPPVVHPGAIVSSTAKLGSGTVVFAGAVINAAAVIGSGVIVNSAAVIEHDCRIGDGAHLSPNTAVCGGSTIGQRTWVGAGSTVIHQVCVGDDVVIGAGAVIIRDVPAKATVVGNPGKVIKQAE</sequence>
<evidence type="ECO:0000256" key="4">
    <source>
        <dbReference type="PIRSR" id="PIRSR620019-2"/>
    </source>
</evidence>
<dbReference type="RefSeq" id="WP_141198153.1">
    <property type="nucleotide sequence ID" value="NZ_CP041186.1"/>
</dbReference>
<protein>
    <submittedName>
        <fullName evidence="6">Acetyltransferase</fullName>
    </submittedName>
</protein>
<evidence type="ECO:0000256" key="1">
    <source>
        <dbReference type="ARBA" id="ARBA00022679"/>
    </source>
</evidence>
<dbReference type="EMBL" id="CP041186">
    <property type="protein sequence ID" value="QDG51673.1"/>
    <property type="molecule type" value="Genomic_DNA"/>
</dbReference>
<evidence type="ECO:0000259" key="5">
    <source>
        <dbReference type="Pfam" id="PF17836"/>
    </source>
</evidence>
<dbReference type="PANTHER" id="PTHR43300:SF7">
    <property type="entry name" value="UDP-N-ACETYLBACILLOSAMINE N-ACETYLTRANSFERASE"/>
    <property type="match status" value="1"/>
</dbReference>
<proteinExistence type="predicted"/>
<name>A0A4Y6PTW0_PERCE</name>
<dbReference type="InterPro" id="IPR050179">
    <property type="entry name" value="Trans_hexapeptide_repeat"/>
</dbReference>
<dbReference type="Gene3D" id="2.160.10.10">
    <property type="entry name" value="Hexapeptide repeat proteins"/>
    <property type="match status" value="1"/>
</dbReference>
<keyword evidence="2" id="KW-0677">Repeat</keyword>
<dbReference type="PROSITE" id="PS00101">
    <property type="entry name" value="HEXAPEP_TRANSFERASES"/>
    <property type="match status" value="1"/>
</dbReference>
<gene>
    <name evidence="6" type="ORF">FIV42_13210</name>
</gene>
<dbReference type="OrthoDB" id="9801456at2"/>
<evidence type="ECO:0000256" key="2">
    <source>
        <dbReference type="ARBA" id="ARBA00022737"/>
    </source>
</evidence>
<dbReference type="NCBIfam" id="TIGR03570">
    <property type="entry name" value="NeuD_NnaD"/>
    <property type="match status" value="1"/>
</dbReference>
<feature type="active site" description="Proton acceptor" evidence="3">
    <location>
        <position position="145"/>
    </location>
</feature>
<evidence type="ECO:0000313" key="6">
    <source>
        <dbReference type="EMBL" id="QDG51673.1"/>
    </source>
</evidence>
<dbReference type="GO" id="GO:0016740">
    <property type="term" value="F:transferase activity"/>
    <property type="evidence" value="ECO:0007669"/>
    <property type="project" value="UniProtKB-KW"/>
</dbReference>
<dbReference type="InterPro" id="IPR020019">
    <property type="entry name" value="AcTrfase_PglD-like"/>
</dbReference>
<dbReference type="SUPFAM" id="SSF51161">
    <property type="entry name" value="Trimeric LpxA-like enzymes"/>
    <property type="match status" value="1"/>
</dbReference>
<dbReference type="AlphaFoldDB" id="A0A4Y6PTW0"/>
<feature type="binding site" evidence="4">
    <location>
        <position position="154"/>
    </location>
    <ligand>
        <name>acetyl-CoA</name>
        <dbReference type="ChEBI" id="CHEBI:57288"/>
    </ligand>
</feature>
<dbReference type="Proteomes" id="UP000315995">
    <property type="component" value="Chromosome"/>
</dbReference>
<evidence type="ECO:0000256" key="3">
    <source>
        <dbReference type="PIRSR" id="PIRSR620019-1"/>
    </source>
</evidence>
<accession>A0A4Y6PTW0</accession>
<dbReference type="Pfam" id="PF00132">
    <property type="entry name" value="Hexapep"/>
    <property type="match status" value="1"/>
</dbReference>
<dbReference type="InterPro" id="IPR001451">
    <property type="entry name" value="Hexapep"/>
</dbReference>
<keyword evidence="7" id="KW-1185">Reference proteome</keyword>
<organism evidence="6 7">
    <name type="scientific">Persicimonas caeni</name>
    <dbReference type="NCBI Taxonomy" id="2292766"/>
    <lineage>
        <taxon>Bacteria</taxon>
        <taxon>Deltaproteobacteria</taxon>
        <taxon>Bradymonadales</taxon>
        <taxon>Bradymonadaceae</taxon>
        <taxon>Persicimonas</taxon>
    </lineage>
</organism>
<accession>A0A5B8Y5G6</accession>
<dbReference type="Gene3D" id="3.40.50.20">
    <property type="match status" value="1"/>
</dbReference>
<dbReference type="PANTHER" id="PTHR43300">
    <property type="entry name" value="ACETYLTRANSFERASE"/>
    <property type="match status" value="1"/>
</dbReference>
<dbReference type="InterPro" id="IPR018357">
    <property type="entry name" value="Hexapep_transf_CS"/>
</dbReference>
<dbReference type="InterPro" id="IPR041561">
    <property type="entry name" value="PglD_N"/>
</dbReference>
<keyword evidence="1 6" id="KW-0808">Transferase</keyword>
<dbReference type="InterPro" id="IPR011004">
    <property type="entry name" value="Trimer_LpxA-like_sf"/>
</dbReference>
<feature type="binding site" evidence="4">
    <location>
        <position position="80"/>
    </location>
    <ligand>
        <name>substrate</name>
    </ligand>
</feature>
<evidence type="ECO:0000313" key="7">
    <source>
        <dbReference type="Proteomes" id="UP000315995"/>
    </source>
</evidence>
<reference evidence="6 7" key="1">
    <citation type="submission" date="2019-06" db="EMBL/GenBank/DDBJ databases">
        <title>Persicimonas caeni gen. nov., sp. nov., a predatory bacterium isolated from solar saltern.</title>
        <authorList>
            <person name="Wang S."/>
        </authorList>
    </citation>
    <scope>NUCLEOTIDE SEQUENCE [LARGE SCALE GENOMIC DNA]</scope>
    <source>
        <strain evidence="6 7">YN101</strain>
    </source>
</reference>